<organism evidence="3">
    <name type="scientific">Dissoconium aciculare CBS 342.82</name>
    <dbReference type="NCBI Taxonomy" id="1314786"/>
    <lineage>
        <taxon>Eukaryota</taxon>
        <taxon>Fungi</taxon>
        <taxon>Dikarya</taxon>
        <taxon>Ascomycota</taxon>
        <taxon>Pezizomycotina</taxon>
        <taxon>Dothideomycetes</taxon>
        <taxon>Dothideomycetidae</taxon>
        <taxon>Mycosphaerellales</taxon>
        <taxon>Dissoconiaceae</taxon>
        <taxon>Dissoconium</taxon>
    </lineage>
</organism>
<sequence>MPADLSFSISQLINRLSTKQHTIKTSFITIPPRRSSNHSYETYEIDAAFPSHSRTLTTCNPAATATNLTIRRHDSTMSLDQAYSLAHIAQCRLNRESSRPNRNLRVMVGHLSHYQSLRLHILDIESSSSSDFSKPELSRTLSSSSLSHGQPSSHLEEVLEYDDDIPYDDEADDDSLSLSRCASNFTVPAAHPPQQQPQRLPDLESDDSDESDHDDEYDEYDGPVSPEDERCPSEAVVVPQISELAISGLYHHRDVERR</sequence>
<evidence type="ECO:0000313" key="2">
    <source>
        <dbReference type="Proteomes" id="UP000504637"/>
    </source>
</evidence>
<dbReference type="RefSeq" id="XP_033462235.1">
    <property type="nucleotide sequence ID" value="XM_033599224.1"/>
</dbReference>
<accession>A0A6J3MC57</accession>
<dbReference type="Proteomes" id="UP000504637">
    <property type="component" value="Unplaced"/>
</dbReference>
<keyword evidence="2" id="KW-1185">Reference proteome</keyword>
<name>A0A6J3MC57_9PEZI</name>
<feature type="region of interest" description="Disordered" evidence="1">
    <location>
        <begin position="186"/>
        <end position="236"/>
    </location>
</feature>
<evidence type="ECO:0000256" key="1">
    <source>
        <dbReference type="SAM" id="MobiDB-lite"/>
    </source>
</evidence>
<gene>
    <name evidence="3" type="ORF">K489DRAFT_151201</name>
</gene>
<feature type="region of interest" description="Disordered" evidence="1">
    <location>
        <begin position="128"/>
        <end position="154"/>
    </location>
</feature>
<dbReference type="AlphaFoldDB" id="A0A6J3MC57"/>
<feature type="compositionally biased region" description="Low complexity" evidence="1">
    <location>
        <begin position="138"/>
        <end position="153"/>
    </location>
</feature>
<evidence type="ECO:0000313" key="3">
    <source>
        <dbReference type="RefSeq" id="XP_033462235.1"/>
    </source>
</evidence>
<reference evidence="3" key="2">
    <citation type="submission" date="2020-04" db="EMBL/GenBank/DDBJ databases">
        <authorList>
            <consortium name="NCBI Genome Project"/>
        </authorList>
    </citation>
    <scope>NUCLEOTIDE SEQUENCE</scope>
    <source>
        <strain evidence="3">CBS 342.82</strain>
    </source>
</reference>
<reference evidence="3" key="1">
    <citation type="submission" date="2020-01" db="EMBL/GenBank/DDBJ databases">
        <authorList>
            <consortium name="DOE Joint Genome Institute"/>
            <person name="Haridas S."/>
            <person name="Albert R."/>
            <person name="Binder M."/>
            <person name="Bloem J."/>
            <person name="Labutti K."/>
            <person name="Salamov A."/>
            <person name="Andreopoulos B."/>
            <person name="Baker S.E."/>
            <person name="Barry K."/>
            <person name="Bills G."/>
            <person name="Bluhm B.H."/>
            <person name="Cannon C."/>
            <person name="Castanera R."/>
            <person name="Culley D.E."/>
            <person name="Daum C."/>
            <person name="Ezra D."/>
            <person name="Gonzalez J.B."/>
            <person name="Henrissat B."/>
            <person name="Kuo A."/>
            <person name="Liang C."/>
            <person name="Lipzen A."/>
            <person name="Lutzoni F."/>
            <person name="Magnuson J."/>
            <person name="Mondo S."/>
            <person name="Nolan M."/>
            <person name="Ohm R."/>
            <person name="Pangilinan J."/>
            <person name="Park H.-J."/>
            <person name="Ramirez L."/>
            <person name="Alfaro M."/>
            <person name="Sun H."/>
            <person name="Tritt A."/>
            <person name="Yoshinaga Y."/>
            <person name="Zwiers L.-H."/>
            <person name="Turgeon B.G."/>
            <person name="Goodwin S.B."/>
            <person name="Spatafora J.W."/>
            <person name="Crous P.W."/>
            <person name="Grigoriev I.V."/>
        </authorList>
    </citation>
    <scope>NUCLEOTIDE SEQUENCE</scope>
    <source>
        <strain evidence="3">CBS 342.82</strain>
    </source>
</reference>
<protein>
    <submittedName>
        <fullName evidence="3">Uncharacterized protein</fullName>
    </submittedName>
</protein>
<feature type="compositionally biased region" description="Acidic residues" evidence="1">
    <location>
        <begin position="203"/>
        <end position="221"/>
    </location>
</feature>
<dbReference type="OrthoDB" id="3938221at2759"/>
<reference evidence="3" key="3">
    <citation type="submission" date="2025-08" db="UniProtKB">
        <authorList>
            <consortium name="RefSeq"/>
        </authorList>
    </citation>
    <scope>IDENTIFICATION</scope>
    <source>
        <strain evidence="3">CBS 342.82</strain>
    </source>
</reference>
<dbReference type="GeneID" id="54357023"/>
<proteinExistence type="predicted"/>